<reference evidence="3 4" key="1">
    <citation type="journal article" date="2019" name="Nat. Med.">
        <title>A library of human gut bacterial isolates paired with longitudinal multiomics data enables mechanistic microbiome research.</title>
        <authorList>
            <person name="Poyet M."/>
            <person name="Groussin M."/>
            <person name="Gibbons S.M."/>
            <person name="Avila-Pacheco J."/>
            <person name="Jiang X."/>
            <person name="Kearney S.M."/>
            <person name="Perrotta A.R."/>
            <person name="Berdy B."/>
            <person name="Zhao S."/>
            <person name="Lieberman T.D."/>
            <person name="Swanson P.K."/>
            <person name="Smith M."/>
            <person name="Roesemann S."/>
            <person name="Alexander J.E."/>
            <person name="Rich S.A."/>
            <person name="Livny J."/>
            <person name="Vlamakis H."/>
            <person name="Clish C."/>
            <person name="Bullock K."/>
            <person name="Deik A."/>
            <person name="Scott J."/>
            <person name="Pierce K.A."/>
            <person name="Xavier R.J."/>
            <person name="Alm E.J."/>
        </authorList>
    </citation>
    <scope>NUCLEOTIDE SEQUENCE [LARGE SCALE GENOMIC DNA]</scope>
    <source>
        <strain evidence="3 4">BIOML-A4</strain>
    </source>
</reference>
<evidence type="ECO:0000313" key="3">
    <source>
        <dbReference type="EMBL" id="MTS25871.1"/>
    </source>
</evidence>
<dbReference type="InterPro" id="IPR050523">
    <property type="entry name" value="AKR_Detox_Biosynth"/>
</dbReference>
<dbReference type="Gene3D" id="3.20.20.100">
    <property type="entry name" value="NADP-dependent oxidoreductase domain"/>
    <property type="match status" value="1"/>
</dbReference>
<proteinExistence type="predicted"/>
<protein>
    <recommendedName>
        <fullName evidence="2">NADP-dependent oxidoreductase domain-containing protein</fullName>
    </recommendedName>
</protein>
<feature type="domain" description="NADP-dependent oxidoreductase" evidence="2">
    <location>
        <begin position="38"/>
        <end position="335"/>
    </location>
</feature>
<dbReference type="Proteomes" id="UP000472755">
    <property type="component" value="Unassembled WGS sequence"/>
</dbReference>
<dbReference type="AlphaFoldDB" id="A0A6L6LRJ8"/>
<evidence type="ECO:0000313" key="4">
    <source>
        <dbReference type="Proteomes" id="UP000472755"/>
    </source>
</evidence>
<dbReference type="GO" id="GO:0005829">
    <property type="term" value="C:cytosol"/>
    <property type="evidence" value="ECO:0007669"/>
    <property type="project" value="TreeGrafter"/>
</dbReference>
<dbReference type="InterPro" id="IPR023210">
    <property type="entry name" value="NADP_OxRdtase_dom"/>
</dbReference>
<dbReference type="EMBL" id="WMZU01000001">
    <property type="protein sequence ID" value="MTS25871.1"/>
    <property type="molecule type" value="Genomic_DNA"/>
</dbReference>
<dbReference type="PANTHER" id="PTHR43364:SF4">
    <property type="entry name" value="NAD(P)-LINKED OXIDOREDUCTASE SUPERFAMILY PROTEIN"/>
    <property type="match status" value="1"/>
</dbReference>
<name>A0A6L6LRJ8_9FIRM</name>
<dbReference type="CDD" id="cd19082">
    <property type="entry name" value="AKR_AKR10A1_2"/>
    <property type="match status" value="1"/>
</dbReference>
<accession>A0A6L6LRJ8</accession>
<dbReference type="SUPFAM" id="SSF51430">
    <property type="entry name" value="NAD(P)-linked oxidoreductase"/>
    <property type="match status" value="1"/>
</dbReference>
<dbReference type="Pfam" id="PF00248">
    <property type="entry name" value="Aldo_ket_red"/>
    <property type="match status" value="1"/>
</dbReference>
<evidence type="ECO:0000259" key="2">
    <source>
        <dbReference type="Pfam" id="PF00248"/>
    </source>
</evidence>
<dbReference type="GO" id="GO:0016491">
    <property type="term" value="F:oxidoreductase activity"/>
    <property type="evidence" value="ECO:0007669"/>
    <property type="project" value="UniProtKB-KW"/>
</dbReference>
<gene>
    <name evidence="3" type="ORF">GMD59_01060</name>
</gene>
<comment type="caution">
    <text evidence="3">The sequence shown here is derived from an EMBL/GenBank/DDBJ whole genome shotgun (WGS) entry which is preliminary data.</text>
</comment>
<keyword evidence="1" id="KW-0560">Oxidoreductase</keyword>
<dbReference type="InterPro" id="IPR036812">
    <property type="entry name" value="NAD(P)_OxRdtase_dom_sf"/>
</dbReference>
<evidence type="ECO:0000256" key="1">
    <source>
        <dbReference type="ARBA" id="ARBA00023002"/>
    </source>
</evidence>
<sequence>MPLRYDEHDKEDLEMKHITIPGTSLSFPRVAASFAPPSTDYTETETYYLLDAYLEAGGVFLDTANVYGRWFPGGKPLNELWMGRYFARRKNRHKFLLDSKGGAFDPWNKGVVRVNAPCIRADLENSLSNLKTDYLDYYWVHVDCPQTPVEEILEVLNEEKKAGKIRHFGCSNWSAQRIEQAQNYAARHHLEGFTANQSMKNLACPNLQAVWDDGMTYISSELEKLHREKAFPLFAYTAAARGYFSLFDQPAFLSSDVYRSPRTLFENPTTRKRAQAVRKLANETGWDPSQIALAYLYHQPYPTVPVIGVQSVRDICNVLVAMELPLTPNMICQIAQRGEAQP</sequence>
<organism evidence="3 4">
    <name type="scientific">Ruthenibacterium lactatiformans</name>
    <dbReference type="NCBI Taxonomy" id="1550024"/>
    <lineage>
        <taxon>Bacteria</taxon>
        <taxon>Bacillati</taxon>
        <taxon>Bacillota</taxon>
        <taxon>Clostridia</taxon>
        <taxon>Eubacteriales</taxon>
        <taxon>Oscillospiraceae</taxon>
        <taxon>Ruthenibacterium</taxon>
    </lineage>
</organism>
<dbReference type="PANTHER" id="PTHR43364">
    <property type="entry name" value="NADH-SPECIFIC METHYLGLYOXAL REDUCTASE-RELATED"/>
    <property type="match status" value="1"/>
</dbReference>